<feature type="compositionally biased region" description="Basic residues" evidence="1">
    <location>
        <begin position="16"/>
        <end position="25"/>
    </location>
</feature>
<feature type="compositionally biased region" description="Basic residues" evidence="1">
    <location>
        <begin position="39"/>
        <end position="59"/>
    </location>
</feature>
<feature type="region of interest" description="Disordered" evidence="1">
    <location>
        <begin position="1"/>
        <end position="69"/>
    </location>
</feature>
<name>A0A6J4IEY4_9ACTN</name>
<dbReference type="EMBL" id="CADCTF010000104">
    <property type="protein sequence ID" value="CAA9250221.1"/>
    <property type="molecule type" value="Genomic_DNA"/>
</dbReference>
<protein>
    <submittedName>
        <fullName evidence="2">Uncharacterized protein</fullName>
    </submittedName>
</protein>
<gene>
    <name evidence="2" type="ORF">AVDCRST_MAG50-2568</name>
</gene>
<accession>A0A6J4IEY4</accession>
<feature type="compositionally biased region" description="Low complexity" evidence="1">
    <location>
        <begin position="60"/>
        <end position="69"/>
    </location>
</feature>
<proteinExistence type="predicted"/>
<evidence type="ECO:0000256" key="1">
    <source>
        <dbReference type="SAM" id="MobiDB-lite"/>
    </source>
</evidence>
<feature type="non-terminal residue" evidence="2">
    <location>
        <position position="69"/>
    </location>
</feature>
<reference evidence="2" key="1">
    <citation type="submission" date="2020-02" db="EMBL/GenBank/DDBJ databases">
        <authorList>
            <person name="Meier V. D."/>
        </authorList>
    </citation>
    <scope>NUCLEOTIDE SEQUENCE</scope>
    <source>
        <strain evidence="2">AVDCRST_MAG50</strain>
    </source>
</reference>
<evidence type="ECO:0000313" key="2">
    <source>
        <dbReference type="EMBL" id="CAA9250221.1"/>
    </source>
</evidence>
<feature type="non-terminal residue" evidence="2">
    <location>
        <position position="1"/>
    </location>
</feature>
<organism evidence="2">
    <name type="scientific">uncultured Acidimicrobiales bacterium</name>
    <dbReference type="NCBI Taxonomy" id="310071"/>
    <lineage>
        <taxon>Bacteria</taxon>
        <taxon>Bacillati</taxon>
        <taxon>Actinomycetota</taxon>
        <taxon>Acidimicrobiia</taxon>
        <taxon>Acidimicrobiales</taxon>
        <taxon>environmental samples</taxon>
    </lineage>
</organism>
<dbReference type="AlphaFoldDB" id="A0A6J4IEY4"/>
<sequence>RQARARASGWLGQHLGHQRGQRRSRVPAGPRPQDPQRTPLHRKPRAVGVAHARRHRRARATTAGRPRPV</sequence>